<organism evidence="1 2">
    <name type="scientific">Streptomonospora arabica</name>
    <dbReference type="NCBI Taxonomy" id="412417"/>
    <lineage>
        <taxon>Bacteria</taxon>
        <taxon>Bacillati</taxon>
        <taxon>Actinomycetota</taxon>
        <taxon>Actinomycetes</taxon>
        <taxon>Streptosporangiales</taxon>
        <taxon>Nocardiopsidaceae</taxon>
        <taxon>Streptomonospora</taxon>
    </lineage>
</organism>
<dbReference type="Proteomes" id="UP001595858">
    <property type="component" value="Unassembled WGS sequence"/>
</dbReference>
<dbReference type="RefSeq" id="WP_344139900.1">
    <property type="nucleotide sequence ID" value="NZ_BAAAQI010000001.1"/>
</dbReference>
<gene>
    <name evidence="1" type="primary">cas6e</name>
    <name evidence="1" type="ORF">ACFPCZ_06800</name>
</gene>
<reference evidence="2" key="1">
    <citation type="journal article" date="2019" name="Int. J. Syst. Evol. Microbiol.">
        <title>The Global Catalogue of Microorganisms (GCM) 10K type strain sequencing project: providing services to taxonomists for standard genome sequencing and annotation.</title>
        <authorList>
            <consortium name="The Broad Institute Genomics Platform"/>
            <consortium name="The Broad Institute Genome Sequencing Center for Infectious Disease"/>
            <person name="Wu L."/>
            <person name="Ma J."/>
        </authorList>
    </citation>
    <scope>NUCLEOTIDE SEQUENCE [LARGE SCALE GENOMIC DNA]</scope>
    <source>
        <strain evidence="2">CGMCC 4.7304</strain>
    </source>
</reference>
<dbReference type="CDD" id="cd09727">
    <property type="entry name" value="Cas6_I-E"/>
    <property type="match status" value="1"/>
</dbReference>
<accession>A0ABV9SKC2</accession>
<protein>
    <submittedName>
        <fullName evidence="1">Type I-E CRISPR-associated protein Cas6/Cse3/CasE</fullName>
    </submittedName>
</protein>
<dbReference type="NCBIfam" id="TIGR01907">
    <property type="entry name" value="casE_Cse3"/>
    <property type="match status" value="1"/>
</dbReference>
<dbReference type="SUPFAM" id="SSF117987">
    <property type="entry name" value="CRISPR-associated protein"/>
    <property type="match status" value="2"/>
</dbReference>
<dbReference type="Pfam" id="PF08798">
    <property type="entry name" value="CRISPR_assoc"/>
    <property type="match status" value="1"/>
</dbReference>
<evidence type="ECO:0000313" key="2">
    <source>
        <dbReference type="Proteomes" id="UP001595858"/>
    </source>
</evidence>
<keyword evidence="2" id="KW-1185">Reference proteome</keyword>
<comment type="caution">
    <text evidence="1">The sequence shown here is derived from an EMBL/GenBank/DDBJ whole genome shotgun (WGS) entry which is preliminary data.</text>
</comment>
<dbReference type="Gene3D" id="3.30.70.1200">
    <property type="entry name" value="Crispr-associated protein, domain 1"/>
    <property type="match status" value="1"/>
</dbReference>
<dbReference type="SMART" id="SM01101">
    <property type="entry name" value="CRISPR_assoc"/>
    <property type="match status" value="1"/>
</dbReference>
<proteinExistence type="predicted"/>
<dbReference type="EMBL" id="JBHSIY010000006">
    <property type="protein sequence ID" value="MFC4866334.1"/>
    <property type="molecule type" value="Genomic_DNA"/>
</dbReference>
<name>A0ABV9SKC2_9ACTN</name>
<evidence type="ECO:0000313" key="1">
    <source>
        <dbReference type="EMBL" id="MFC4866334.1"/>
    </source>
</evidence>
<sequence length="215" mass="23537">MELWLSRITPNPRSAQARADLASAGALHRRLMGLLPREDLGDSPRQAAGLLFRVDESRSGTAVLVQSARKLDESRMPYDYGQIEHRELSPLLEALTTGQAVRYRIVASPTRRIGRSAKNGTKEVTTPLRGAEAEAWWHSRARDHGIEPRSLVAHDRHDAFDRSRGRRIRHAAVLFQGAAVVTDPAAAREAVRCGIGRGKSHGCGLLSLALLGSDT</sequence>
<dbReference type="InterPro" id="IPR010179">
    <property type="entry name" value="CRISPR-assoc_prot_Cse3"/>
</dbReference>
<dbReference type="Gene3D" id="3.30.70.1210">
    <property type="entry name" value="Crispr-associated protein, domain 2"/>
    <property type="match status" value="1"/>
</dbReference>